<dbReference type="SUPFAM" id="SSF57863">
    <property type="entry name" value="ArfGap/RecO-like zinc finger"/>
    <property type="match status" value="1"/>
</dbReference>
<accession>A0ABQ8UK33</accession>
<dbReference type="PROSITE" id="PS50115">
    <property type="entry name" value="ARFGAP"/>
    <property type="match status" value="1"/>
</dbReference>
<evidence type="ECO:0000259" key="2">
    <source>
        <dbReference type="PROSITE" id="PS50115"/>
    </source>
</evidence>
<reference evidence="3" key="1">
    <citation type="journal article" date="2022" name="bioRxiv">
        <title>Genomics of Preaxostyla Flagellates Illuminates Evolutionary Transitions and the Path Towards Mitochondrial Loss.</title>
        <authorList>
            <person name="Novak L.V.F."/>
            <person name="Treitli S.C."/>
            <person name="Pyrih J."/>
            <person name="Halakuc P."/>
            <person name="Pipaliya S.V."/>
            <person name="Vacek V."/>
            <person name="Brzon O."/>
            <person name="Soukal P."/>
            <person name="Eme L."/>
            <person name="Dacks J.B."/>
            <person name="Karnkowska A."/>
            <person name="Elias M."/>
            <person name="Hampl V."/>
        </authorList>
    </citation>
    <scope>NUCLEOTIDE SEQUENCE</scope>
    <source>
        <strain evidence="3">RCP-MX</strain>
    </source>
</reference>
<dbReference type="PRINTS" id="PR00405">
    <property type="entry name" value="REVINTRACTNG"/>
</dbReference>
<feature type="domain" description="Arf-GAP" evidence="2">
    <location>
        <begin position="6"/>
        <end position="87"/>
    </location>
</feature>
<dbReference type="PANTHER" id="PTHR45705">
    <property type="entry name" value="FI20236P1"/>
    <property type="match status" value="1"/>
</dbReference>
<dbReference type="InterPro" id="IPR038508">
    <property type="entry name" value="ArfGAP_dom_sf"/>
</dbReference>
<keyword evidence="1" id="KW-0479">Metal-binding</keyword>
<dbReference type="Gene3D" id="1.10.220.150">
    <property type="entry name" value="Arf GTPase activating protein"/>
    <property type="match status" value="1"/>
</dbReference>
<dbReference type="InterPro" id="IPR001164">
    <property type="entry name" value="ArfGAP_dom"/>
</dbReference>
<dbReference type="CDD" id="cd08204">
    <property type="entry name" value="ArfGap"/>
    <property type="match status" value="1"/>
</dbReference>
<gene>
    <name evidence="3" type="ORF">PAPYR_6341</name>
</gene>
<dbReference type="InterPro" id="IPR037278">
    <property type="entry name" value="ARFGAP/RecO"/>
</dbReference>
<dbReference type="Pfam" id="PF01412">
    <property type="entry name" value="ArfGap"/>
    <property type="match status" value="1"/>
</dbReference>
<dbReference type="SMART" id="SM00105">
    <property type="entry name" value="ArfGap"/>
    <property type="match status" value="1"/>
</dbReference>
<comment type="caution">
    <text evidence="3">The sequence shown here is derived from an EMBL/GenBank/DDBJ whole genome shotgun (WGS) entry which is preliminary data.</text>
</comment>
<protein>
    <submittedName>
        <fullName evidence="3">ARF-GAP domain 15</fullName>
    </submittedName>
</protein>
<keyword evidence="4" id="KW-1185">Reference proteome</keyword>
<dbReference type="EMBL" id="JAPMOS010000035">
    <property type="protein sequence ID" value="KAJ4458072.1"/>
    <property type="molecule type" value="Genomic_DNA"/>
</dbReference>
<evidence type="ECO:0000313" key="3">
    <source>
        <dbReference type="EMBL" id="KAJ4458072.1"/>
    </source>
</evidence>
<dbReference type="PANTHER" id="PTHR45705:SF1">
    <property type="entry name" value="FI20236P1"/>
    <property type="match status" value="1"/>
</dbReference>
<dbReference type="Proteomes" id="UP001141327">
    <property type="component" value="Unassembled WGS sequence"/>
</dbReference>
<proteinExistence type="predicted"/>
<evidence type="ECO:0000313" key="4">
    <source>
        <dbReference type="Proteomes" id="UP001141327"/>
    </source>
</evidence>
<evidence type="ECO:0000256" key="1">
    <source>
        <dbReference type="PROSITE-ProRule" id="PRU00288"/>
    </source>
</evidence>
<organism evidence="3 4">
    <name type="scientific">Paratrimastix pyriformis</name>
    <dbReference type="NCBI Taxonomy" id="342808"/>
    <lineage>
        <taxon>Eukaryota</taxon>
        <taxon>Metamonada</taxon>
        <taxon>Preaxostyla</taxon>
        <taxon>Paratrimastigidae</taxon>
        <taxon>Paratrimastix</taxon>
    </lineage>
</organism>
<sequence>MSSVASPVLAELLKHEDNKYCADCGARAPRWASVPLGIFVCMRCSGAHRRLGVKYSFVKSVSLDVWKPHEIQAMNIGNVRANQYWEAEMPAGFSRPHPDSEDTMSLARIAVSKPLTCSLQWTGEFYSNEVWQRELHATPPSPRVCNLIPHLWPASPPSYIHTGGPLLASSANLPAPVGTPTPPMAFPLGPPMPTSARHARHPSNGIPPEMSTPPLISATRRTNSPMPPTVMTPPVASPTPGVGVSMTPGVVVTQAAPAAIPPGGSRLREVESSTLRFGTAGYPSPGSDEDEDDNAPLAQHMEQDLLRATLPLTPPGPTNESPSLGAAMAAELFKGLPATPSALTLTPVGAGGLDLWISPGQESPGRIPPGWVGITLGGYDLGSTWASITDFVSCVPIRTPPPRGLAGHRRCRVVAALRRGKSSPPAPFLHYAHLIGASEASNKDYMVGGERTVSGGIHPRSEFPAAHI</sequence>
<keyword evidence="1" id="KW-0862">Zinc</keyword>
<name>A0ABQ8UK33_9EUKA</name>
<keyword evidence="1" id="KW-0863">Zinc-finger</keyword>
<dbReference type="InterPro" id="IPR051718">
    <property type="entry name" value="ARF_GTPase-activating"/>
</dbReference>